<dbReference type="SMART" id="SM00257">
    <property type="entry name" value="LysM"/>
    <property type="match status" value="2"/>
</dbReference>
<gene>
    <name evidence="3" type="ORF">FMM80_21385</name>
</gene>
<dbReference type="PANTHER" id="PTHR34135:SF2">
    <property type="entry name" value="LYSOZYME"/>
    <property type="match status" value="1"/>
</dbReference>
<dbReference type="PROSITE" id="PS51904">
    <property type="entry name" value="GLYCOSYL_HYDROL_F25_2"/>
    <property type="match status" value="1"/>
</dbReference>
<dbReference type="PROSITE" id="PS51782">
    <property type="entry name" value="LYSM"/>
    <property type="match status" value="2"/>
</dbReference>
<evidence type="ECO:0000313" key="3">
    <source>
        <dbReference type="EMBL" id="NDO71064.1"/>
    </source>
</evidence>
<dbReference type="InterPro" id="IPR017853">
    <property type="entry name" value="GH"/>
</dbReference>
<evidence type="ECO:0000313" key="4">
    <source>
        <dbReference type="Proteomes" id="UP000474104"/>
    </source>
</evidence>
<dbReference type="AlphaFoldDB" id="A0A9X5H7W8"/>
<reference evidence="3 4" key="1">
    <citation type="submission" date="2019-07" db="EMBL/GenBank/DDBJ databases">
        <title>Draft genome sequences of 15 bacterial species constituting the stable defined intestinal microbiota of the GM15 gnotobiotic mouse model.</title>
        <authorList>
            <person name="Elie C."/>
            <person name="Mathieu A."/>
            <person name="Saliou A."/>
            <person name="Darnaud M."/>
            <person name="Leulier F."/>
            <person name="Tamellini A."/>
        </authorList>
    </citation>
    <scope>NUCLEOTIDE SEQUENCE [LARGE SCALE GENOMIC DNA]</scope>
    <source>
        <strain evidence="4">ASF 502</strain>
    </source>
</reference>
<dbReference type="InterPro" id="IPR036779">
    <property type="entry name" value="LysM_dom_sf"/>
</dbReference>
<comment type="similarity">
    <text evidence="1">Belongs to the glycosyl hydrolase 25 family.</text>
</comment>
<dbReference type="OrthoDB" id="9783374at2"/>
<name>A0A9X5H7W8_9FIRM</name>
<sequence length="325" mass="36026">MSIKGLDVSEFQGNVDWAQVKNAGYQFAMLRAGYGFRTPDQQFQRNASECSRVGIPAGAYWFCYALSPEDAKKEADGCLEVIAPYRLEYPICYDIEQASITYAEQNGVTITPALATQIVKAFCSRIQERGYYAMYYSNQNFLETYLPPEMTQQYALWFARYGSRYDGLDYGIWQYTSTGSVPGIAGNVDLDTGYVDYASVIRKAGLNHLDSKPTPPPKPTPPSADYITYVVQSGDTLSEIAERYGTTYQTLAALNNISDPNLIHPGQTIRVPEKSGSAPQYYTIQSGDTLSEIAQRFGTSVNTLMSLNGISDPNLIYAGNKLRIS</sequence>
<dbReference type="CDD" id="cd00118">
    <property type="entry name" value="LysM"/>
    <property type="match status" value="2"/>
</dbReference>
<feature type="domain" description="LysM" evidence="2">
    <location>
        <begin position="227"/>
        <end position="271"/>
    </location>
</feature>
<evidence type="ECO:0000256" key="1">
    <source>
        <dbReference type="ARBA" id="ARBA00010646"/>
    </source>
</evidence>
<dbReference type="GO" id="GO:0009253">
    <property type="term" value="P:peptidoglycan catabolic process"/>
    <property type="evidence" value="ECO:0007669"/>
    <property type="project" value="InterPro"/>
</dbReference>
<dbReference type="PANTHER" id="PTHR34135">
    <property type="entry name" value="LYSOZYME"/>
    <property type="match status" value="1"/>
</dbReference>
<dbReference type="InterPro" id="IPR002053">
    <property type="entry name" value="Glyco_hydro_25"/>
</dbReference>
<dbReference type="InterPro" id="IPR018392">
    <property type="entry name" value="LysM"/>
</dbReference>
<evidence type="ECO:0000259" key="2">
    <source>
        <dbReference type="PROSITE" id="PS51782"/>
    </source>
</evidence>
<dbReference type="SUPFAM" id="SSF51445">
    <property type="entry name" value="(Trans)glycosidases"/>
    <property type="match status" value="1"/>
</dbReference>
<dbReference type="GO" id="GO:0003796">
    <property type="term" value="F:lysozyme activity"/>
    <property type="evidence" value="ECO:0007669"/>
    <property type="project" value="InterPro"/>
</dbReference>
<protein>
    <submittedName>
        <fullName evidence="3">LysM peptidoglycan-binding domain-containing protein</fullName>
    </submittedName>
</protein>
<comment type="caution">
    <text evidence="3">The sequence shown here is derived from an EMBL/GenBank/DDBJ whole genome shotgun (WGS) entry which is preliminary data.</text>
</comment>
<dbReference type="SUPFAM" id="SSF54106">
    <property type="entry name" value="LysM domain"/>
    <property type="match status" value="2"/>
</dbReference>
<dbReference type="EMBL" id="VIRB01000129">
    <property type="protein sequence ID" value="NDO71064.1"/>
    <property type="molecule type" value="Genomic_DNA"/>
</dbReference>
<organism evidence="3 4">
    <name type="scientific">Schaedlerella arabinosiphila</name>
    <dbReference type="NCBI Taxonomy" id="2044587"/>
    <lineage>
        <taxon>Bacteria</taxon>
        <taxon>Bacillati</taxon>
        <taxon>Bacillota</taxon>
        <taxon>Clostridia</taxon>
        <taxon>Lachnospirales</taxon>
        <taxon>Lachnospiraceae</taxon>
        <taxon>Schaedlerella</taxon>
    </lineage>
</organism>
<accession>A0A9X5H7W8</accession>
<dbReference type="GO" id="GO:0016052">
    <property type="term" value="P:carbohydrate catabolic process"/>
    <property type="evidence" value="ECO:0007669"/>
    <property type="project" value="TreeGrafter"/>
</dbReference>
<dbReference type="Gene3D" id="3.20.20.80">
    <property type="entry name" value="Glycosidases"/>
    <property type="match status" value="1"/>
</dbReference>
<dbReference type="Pfam" id="PF01476">
    <property type="entry name" value="LysM"/>
    <property type="match status" value="2"/>
</dbReference>
<dbReference type="Pfam" id="PF01183">
    <property type="entry name" value="Glyco_hydro_25"/>
    <property type="match status" value="1"/>
</dbReference>
<dbReference type="Gene3D" id="3.10.350.10">
    <property type="entry name" value="LysM domain"/>
    <property type="match status" value="2"/>
</dbReference>
<dbReference type="RefSeq" id="WP_004079913.1">
    <property type="nucleotide sequence ID" value="NZ_CASCYM010000003.1"/>
</dbReference>
<dbReference type="GO" id="GO:0016998">
    <property type="term" value="P:cell wall macromolecule catabolic process"/>
    <property type="evidence" value="ECO:0007669"/>
    <property type="project" value="InterPro"/>
</dbReference>
<dbReference type="CDD" id="cd06414">
    <property type="entry name" value="GH25_LytC-like"/>
    <property type="match status" value="1"/>
</dbReference>
<feature type="domain" description="LysM" evidence="2">
    <location>
        <begin position="280"/>
        <end position="324"/>
    </location>
</feature>
<proteinExistence type="inferred from homology"/>
<dbReference type="Proteomes" id="UP000474104">
    <property type="component" value="Unassembled WGS sequence"/>
</dbReference>